<sequence length="222" mass="24919">MAVFNVVEKFVSINGEGQHAGELAVFIRLRGCNLSCSYCDTRWACTDEADAEAMSEDEIISYVKSTGVRRVTLTGGEPLLAEDIRVLLEAFSSEKNILVEIETNGSVFVGDFAKIDNPPAFTLDYKLAGSGMEDKMDLSNFKYLQKKDTVKFVCSNVSELDKVCEIVDEFSLSEKCTVLISPVFGRIEPADMVDYLIEHKRNDIRLQLQLHKFIWDPNKRGV</sequence>
<gene>
    <name evidence="8" type="primary">queE</name>
    <name evidence="10" type="ORF">CSX01_02170</name>
</gene>
<evidence type="ECO:0000256" key="4">
    <source>
        <dbReference type="ARBA" id="ARBA00022842"/>
    </source>
</evidence>
<dbReference type="PANTHER" id="PTHR42836:SF1">
    <property type="entry name" value="7-CARBOXY-7-DEAZAGUANINE SYNTHASE"/>
    <property type="match status" value="1"/>
</dbReference>
<feature type="domain" description="Radical SAM core" evidence="9">
    <location>
        <begin position="19"/>
        <end position="222"/>
    </location>
</feature>
<dbReference type="HAMAP" id="MF_00917">
    <property type="entry name" value="QueE"/>
    <property type="match status" value="1"/>
</dbReference>
<evidence type="ECO:0000256" key="2">
    <source>
        <dbReference type="ARBA" id="ARBA00022691"/>
    </source>
</evidence>
<reference evidence="10 11" key="1">
    <citation type="submission" date="2017-10" db="EMBL/GenBank/DDBJ databases">
        <title>Resolving the taxonomy of Roseburia spp., Eubacterium rectale and Agathobacter spp. through phylogenomic analysis.</title>
        <authorList>
            <person name="Sheridan P.O."/>
            <person name="Walker A.W."/>
            <person name="Duncan S.H."/>
            <person name="Scott K.P."/>
            <person name="Toole P.W.O."/>
            <person name="Luis P."/>
            <person name="Flint H.J."/>
        </authorList>
    </citation>
    <scope>NUCLEOTIDE SEQUENCE [LARGE SCALE GENOMIC DNA]</scope>
    <source>
        <strain evidence="10 11">JK626</strain>
    </source>
</reference>
<protein>
    <recommendedName>
        <fullName evidence="8">7-carboxy-7-deazaguanine synthase</fullName>
        <shortName evidence="8">CDG synthase</shortName>
        <ecNumber evidence="8">4.3.99.3</ecNumber>
    </recommendedName>
    <alternativeName>
        <fullName evidence="8">Queuosine biosynthesis protein QueE</fullName>
    </alternativeName>
</protein>
<keyword evidence="2 8" id="KW-0949">S-adenosyl-L-methionine</keyword>
<dbReference type="PIRSF" id="PIRSF000370">
    <property type="entry name" value="QueE"/>
    <property type="match status" value="1"/>
</dbReference>
<dbReference type="RefSeq" id="WP_099391271.1">
    <property type="nucleotide sequence ID" value="NZ_PDYF01000007.1"/>
</dbReference>
<feature type="binding site" evidence="8">
    <location>
        <begin position="13"/>
        <end position="15"/>
    </location>
    <ligand>
        <name>substrate</name>
    </ligand>
</feature>
<feature type="binding site" evidence="8">
    <location>
        <position position="32"/>
    </location>
    <ligand>
        <name>[4Fe-4S] cluster</name>
        <dbReference type="ChEBI" id="CHEBI:49883"/>
        <note>4Fe-4S-S-AdoMet</note>
    </ligand>
</feature>
<evidence type="ECO:0000256" key="8">
    <source>
        <dbReference type="HAMAP-Rule" id="MF_00917"/>
    </source>
</evidence>
<comment type="pathway">
    <text evidence="8">Purine metabolism; 7-cyano-7-deazaguanine biosynthesis.</text>
</comment>
<reference evidence="10 11" key="2">
    <citation type="submission" date="2017-10" db="EMBL/GenBank/DDBJ databases">
        <authorList>
            <person name="Banno H."/>
            <person name="Chua N.-H."/>
        </authorList>
    </citation>
    <scope>NUCLEOTIDE SEQUENCE [LARGE SCALE GENOMIC DNA]</scope>
    <source>
        <strain evidence="10 11">JK626</strain>
    </source>
</reference>
<dbReference type="Gene3D" id="3.20.20.70">
    <property type="entry name" value="Aldolase class I"/>
    <property type="match status" value="1"/>
</dbReference>
<evidence type="ECO:0000256" key="5">
    <source>
        <dbReference type="ARBA" id="ARBA00023004"/>
    </source>
</evidence>
<dbReference type="EC" id="4.3.99.3" evidence="8"/>
<keyword evidence="5 8" id="KW-0408">Iron</keyword>
<evidence type="ECO:0000256" key="1">
    <source>
        <dbReference type="ARBA" id="ARBA00022485"/>
    </source>
</evidence>
<dbReference type="PANTHER" id="PTHR42836">
    <property type="entry name" value="7-CARBOXY-7-DEAZAGUANINE SYNTHASE"/>
    <property type="match status" value="1"/>
</dbReference>
<keyword evidence="8" id="KW-0671">Queuosine biosynthesis</keyword>
<dbReference type="CDD" id="cd01335">
    <property type="entry name" value="Radical_SAM"/>
    <property type="match status" value="1"/>
</dbReference>
<dbReference type="UniPathway" id="UPA00391"/>
<dbReference type="PROSITE" id="PS51918">
    <property type="entry name" value="RADICAL_SAM"/>
    <property type="match status" value="1"/>
</dbReference>
<dbReference type="AlphaFoldDB" id="A0A2G3DYJ7"/>
<feature type="binding site" evidence="8">
    <location>
        <position position="28"/>
    </location>
    <ligand>
        <name>substrate</name>
    </ligand>
</feature>
<dbReference type="InterPro" id="IPR023868">
    <property type="entry name" value="7-CO-7-deazaGua_synth_put_Clo"/>
</dbReference>
<evidence type="ECO:0000259" key="9">
    <source>
        <dbReference type="PROSITE" id="PS51918"/>
    </source>
</evidence>
<evidence type="ECO:0000256" key="3">
    <source>
        <dbReference type="ARBA" id="ARBA00022723"/>
    </source>
</evidence>
<dbReference type="Pfam" id="PF04055">
    <property type="entry name" value="Radical_SAM"/>
    <property type="match status" value="1"/>
</dbReference>
<dbReference type="Proteomes" id="UP000225889">
    <property type="component" value="Unassembled WGS sequence"/>
</dbReference>
<feature type="binding site" evidence="8">
    <location>
        <position position="36"/>
    </location>
    <ligand>
        <name>[4Fe-4S] cluster</name>
        <dbReference type="ChEBI" id="CHEBI:49883"/>
        <note>4Fe-4S-S-AdoMet</note>
    </ligand>
</feature>
<keyword evidence="1 8" id="KW-0004">4Fe-4S</keyword>
<keyword evidence="7 8" id="KW-0456">Lyase</keyword>
<comment type="subunit">
    <text evidence="8">Homodimer.</text>
</comment>
<dbReference type="GO" id="GO:1904047">
    <property type="term" value="F:S-adenosyl-L-methionine binding"/>
    <property type="evidence" value="ECO:0007669"/>
    <property type="project" value="UniProtKB-UniRule"/>
</dbReference>
<feature type="binding site" evidence="8">
    <location>
        <position position="39"/>
    </location>
    <ligand>
        <name>[4Fe-4S] cluster</name>
        <dbReference type="ChEBI" id="CHEBI:49883"/>
        <note>4Fe-4S-S-AdoMet</note>
    </ligand>
</feature>
<feature type="binding site" evidence="8">
    <location>
        <position position="74"/>
    </location>
    <ligand>
        <name>substrate</name>
    </ligand>
</feature>
<name>A0A2G3DYJ7_9FIRM</name>
<dbReference type="InterPro" id="IPR058240">
    <property type="entry name" value="rSAM_sf"/>
</dbReference>
<evidence type="ECO:0000256" key="6">
    <source>
        <dbReference type="ARBA" id="ARBA00023014"/>
    </source>
</evidence>
<comment type="cofactor">
    <cofactor evidence="8">
        <name>S-adenosyl-L-methionine</name>
        <dbReference type="ChEBI" id="CHEBI:59789"/>
    </cofactor>
    <text evidence="8">Binds 1 S-adenosyl-L-methionine per subunit.</text>
</comment>
<dbReference type="NCBIfam" id="TIGR03963">
    <property type="entry name" value="rSAM_QueE_Clost"/>
    <property type="match status" value="1"/>
</dbReference>
<evidence type="ECO:0000256" key="7">
    <source>
        <dbReference type="ARBA" id="ARBA00023239"/>
    </source>
</evidence>
<dbReference type="SUPFAM" id="SSF102114">
    <property type="entry name" value="Radical SAM enzymes"/>
    <property type="match status" value="1"/>
</dbReference>
<comment type="function">
    <text evidence="8">Catalyzes the complex heterocyclic radical-mediated conversion of 6-carboxy-5,6,7,8-tetrahydropterin (CPH4) to 7-carboxy-7-deazaguanine (CDG), a step common to the biosynthetic pathways of all 7-deazapurine-containing compounds.</text>
</comment>
<feature type="binding site" evidence="8">
    <location>
        <position position="41"/>
    </location>
    <ligand>
        <name>Mg(2+)</name>
        <dbReference type="ChEBI" id="CHEBI:18420"/>
    </ligand>
</feature>
<keyword evidence="3 8" id="KW-0479">Metal-binding</keyword>
<comment type="cofactor">
    <cofactor evidence="8">
        <name>Mg(2+)</name>
        <dbReference type="ChEBI" id="CHEBI:18420"/>
    </cofactor>
</comment>
<keyword evidence="4 8" id="KW-0460">Magnesium</keyword>
<comment type="similarity">
    <text evidence="8">Belongs to the radical SAM superfamily. 7-carboxy-7-deazaguanine synthase family.</text>
</comment>
<accession>A0A2G3DYJ7</accession>
<feature type="binding site" evidence="8">
    <location>
        <position position="76"/>
    </location>
    <ligand>
        <name>S-adenosyl-L-methionine</name>
        <dbReference type="ChEBI" id="CHEBI:59789"/>
    </ligand>
</feature>
<evidence type="ECO:0000313" key="10">
    <source>
        <dbReference type="EMBL" id="PHU36059.1"/>
    </source>
</evidence>
<dbReference type="InterPro" id="IPR013785">
    <property type="entry name" value="Aldolase_TIM"/>
</dbReference>
<dbReference type="EMBL" id="PDYF01000007">
    <property type="protein sequence ID" value="PHU36059.1"/>
    <property type="molecule type" value="Genomic_DNA"/>
</dbReference>
<comment type="caution">
    <text evidence="8">Lacks conserved residue(s) required for the propagation of feature annotation.</text>
</comment>
<dbReference type="InterPro" id="IPR024924">
    <property type="entry name" value="7-CO-7-deazaguanine_synth-like"/>
</dbReference>
<comment type="cofactor">
    <cofactor evidence="8">
        <name>[4Fe-4S] cluster</name>
        <dbReference type="ChEBI" id="CHEBI:49883"/>
    </cofactor>
    <text evidence="8">Binds 1 [4Fe-4S] cluster. The cluster is coordinated with 3 cysteines and an exchangeable S-adenosyl-L-methionine.</text>
</comment>
<dbReference type="GO" id="GO:0000287">
    <property type="term" value="F:magnesium ion binding"/>
    <property type="evidence" value="ECO:0007669"/>
    <property type="project" value="UniProtKB-UniRule"/>
</dbReference>
<proteinExistence type="inferred from homology"/>
<dbReference type="GO" id="GO:0008616">
    <property type="term" value="P:tRNA queuosine(34) biosynthetic process"/>
    <property type="evidence" value="ECO:0007669"/>
    <property type="project" value="UniProtKB-UniRule"/>
</dbReference>
<organism evidence="10 11">
    <name type="scientific">Pseudobutyrivibrio ruminis</name>
    <dbReference type="NCBI Taxonomy" id="46206"/>
    <lineage>
        <taxon>Bacteria</taxon>
        <taxon>Bacillati</taxon>
        <taxon>Bacillota</taxon>
        <taxon>Clostridia</taxon>
        <taxon>Lachnospirales</taxon>
        <taxon>Lachnospiraceae</taxon>
        <taxon>Pseudobutyrivibrio</taxon>
    </lineage>
</organism>
<dbReference type="InterPro" id="IPR007197">
    <property type="entry name" value="rSAM"/>
</dbReference>
<keyword evidence="6 8" id="KW-0411">Iron-sulfur</keyword>
<dbReference type="SFLD" id="SFLDS00029">
    <property type="entry name" value="Radical_SAM"/>
    <property type="match status" value="1"/>
</dbReference>
<comment type="caution">
    <text evidence="10">The sequence shown here is derived from an EMBL/GenBank/DDBJ whole genome shotgun (WGS) entry which is preliminary data.</text>
</comment>
<feature type="binding site" evidence="8">
    <location>
        <begin position="38"/>
        <end position="40"/>
    </location>
    <ligand>
        <name>S-adenosyl-L-methionine</name>
        <dbReference type="ChEBI" id="CHEBI:59789"/>
    </ligand>
</feature>
<comment type="catalytic activity">
    <reaction evidence="8">
        <text>6-carboxy-5,6,7,8-tetrahydropterin + H(+) = 7-carboxy-7-carbaguanine + NH4(+)</text>
        <dbReference type="Rhea" id="RHEA:27974"/>
        <dbReference type="ChEBI" id="CHEBI:15378"/>
        <dbReference type="ChEBI" id="CHEBI:28938"/>
        <dbReference type="ChEBI" id="CHEBI:61032"/>
        <dbReference type="ChEBI" id="CHEBI:61036"/>
        <dbReference type="EC" id="4.3.99.3"/>
    </reaction>
</comment>
<evidence type="ECO:0000313" key="11">
    <source>
        <dbReference type="Proteomes" id="UP000225889"/>
    </source>
</evidence>
<dbReference type="GO" id="GO:0016840">
    <property type="term" value="F:carbon-nitrogen lyase activity"/>
    <property type="evidence" value="ECO:0007669"/>
    <property type="project" value="UniProtKB-UniRule"/>
</dbReference>
<dbReference type="GO" id="GO:0051539">
    <property type="term" value="F:4 iron, 4 sulfur cluster binding"/>
    <property type="evidence" value="ECO:0007669"/>
    <property type="project" value="UniProtKB-UniRule"/>
</dbReference>